<evidence type="ECO:0000313" key="3">
    <source>
        <dbReference type="Proteomes" id="UP000287651"/>
    </source>
</evidence>
<protein>
    <submittedName>
        <fullName evidence="2">Uncharacterized protein</fullName>
    </submittedName>
</protein>
<reference evidence="2 3" key="1">
    <citation type="journal article" date="2014" name="Agronomy (Basel)">
        <title>A Draft Genome Sequence for Ensete ventricosum, the Drought-Tolerant Tree Against Hunger.</title>
        <authorList>
            <person name="Harrison J."/>
            <person name="Moore K.A."/>
            <person name="Paszkiewicz K."/>
            <person name="Jones T."/>
            <person name="Grant M."/>
            <person name="Ambacheew D."/>
            <person name="Muzemil S."/>
            <person name="Studholme D.J."/>
        </authorList>
    </citation>
    <scope>NUCLEOTIDE SEQUENCE [LARGE SCALE GENOMIC DNA]</scope>
</reference>
<accession>A0A426YAZ7</accession>
<evidence type="ECO:0000313" key="2">
    <source>
        <dbReference type="EMBL" id="RRT48868.1"/>
    </source>
</evidence>
<dbReference type="EMBL" id="AMZH03013679">
    <property type="protein sequence ID" value="RRT48868.1"/>
    <property type="molecule type" value="Genomic_DNA"/>
</dbReference>
<dbReference type="AlphaFoldDB" id="A0A426YAZ7"/>
<evidence type="ECO:0000256" key="1">
    <source>
        <dbReference type="SAM" id="MobiDB-lite"/>
    </source>
</evidence>
<name>A0A426YAZ7_ENSVE</name>
<comment type="caution">
    <text evidence="2">The sequence shown here is derived from an EMBL/GenBank/DDBJ whole genome shotgun (WGS) entry which is preliminary data.</text>
</comment>
<feature type="region of interest" description="Disordered" evidence="1">
    <location>
        <begin position="1"/>
        <end position="27"/>
    </location>
</feature>
<organism evidence="2 3">
    <name type="scientific">Ensete ventricosum</name>
    <name type="common">Abyssinian banana</name>
    <name type="synonym">Musa ensete</name>
    <dbReference type="NCBI Taxonomy" id="4639"/>
    <lineage>
        <taxon>Eukaryota</taxon>
        <taxon>Viridiplantae</taxon>
        <taxon>Streptophyta</taxon>
        <taxon>Embryophyta</taxon>
        <taxon>Tracheophyta</taxon>
        <taxon>Spermatophyta</taxon>
        <taxon>Magnoliopsida</taxon>
        <taxon>Liliopsida</taxon>
        <taxon>Zingiberales</taxon>
        <taxon>Musaceae</taxon>
        <taxon>Ensete</taxon>
    </lineage>
</organism>
<sequence>MRRMKSRRRCLPESKPANDLATPSVRCSTAPERGLSCVRRGSRGGRAETAESMEVNIGRCVHNMFVNFRLKEPLAPPVDINRRDR</sequence>
<proteinExistence type="predicted"/>
<gene>
    <name evidence="2" type="ORF">B296_00034971</name>
</gene>
<dbReference type="Proteomes" id="UP000287651">
    <property type="component" value="Unassembled WGS sequence"/>
</dbReference>